<comment type="caution">
    <text evidence="2">The sequence shown here is derived from an EMBL/GenBank/DDBJ whole genome shotgun (WGS) entry which is preliminary data.</text>
</comment>
<dbReference type="EMBL" id="JACTNZ010000010">
    <property type="protein sequence ID" value="KAG5528585.1"/>
    <property type="molecule type" value="Genomic_DNA"/>
</dbReference>
<dbReference type="PANTHER" id="PTHR33704">
    <property type="entry name" value="PROTEIN HEAT INTOLERANT 4-RELATED"/>
    <property type="match status" value="1"/>
</dbReference>
<proteinExistence type="predicted"/>
<feature type="compositionally biased region" description="Low complexity" evidence="1">
    <location>
        <begin position="1"/>
        <end position="12"/>
    </location>
</feature>
<evidence type="ECO:0000313" key="3">
    <source>
        <dbReference type="Proteomes" id="UP000823749"/>
    </source>
</evidence>
<evidence type="ECO:0000313" key="2">
    <source>
        <dbReference type="EMBL" id="KAG5528585.1"/>
    </source>
</evidence>
<gene>
    <name evidence="2" type="ORF">RHGRI_029315</name>
</gene>
<reference evidence="2" key="1">
    <citation type="submission" date="2020-08" db="EMBL/GenBank/DDBJ databases">
        <title>Plant Genome Project.</title>
        <authorList>
            <person name="Zhang R.-G."/>
        </authorList>
    </citation>
    <scope>NUCLEOTIDE SEQUENCE</scope>
    <source>
        <strain evidence="2">WSP0</strain>
        <tissue evidence="2">Leaf</tissue>
    </source>
</reference>
<feature type="region of interest" description="Disordered" evidence="1">
    <location>
        <begin position="1"/>
        <end position="44"/>
    </location>
</feature>
<dbReference type="AlphaFoldDB" id="A0AAV6IPC2"/>
<dbReference type="PANTHER" id="PTHR33704:SF1">
    <property type="entry name" value="PROTEIN HEAT INTOLERANT 4-RELATED"/>
    <property type="match status" value="1"/>
</dbReference>
<dbReference type="GO" id="GO:1900034">
    <property type="term" value="P:regulation of cellular response to heat"/>
    <property type="evidence" value="ECO:0007669"/>
    <property type="project" value="InterPro"/>
</dbReference>
<accession>A0AAV6IPC2</accession>
<organism evidence="2 3">
    <name type="scientific">Rhododendron griersonianum</name>
    <dbReference type="NCBI Taxonomy" id="479676"/>
    <lineage>
        <taxon>Eukaryota</taxon>
        <taxon>Viridiplantae</taxon>
        <taxon>Streptophyta</taxon>
        <taxon>Embryophyta</taxon>
        <taxon>Tracheophyta</taxon>
        <taxon>Spermatophyta</taxon>
        <taxon>Magnoliopsida</taxon>
        <taxon>eudicotyledons</taxon>
        <taxon>Gunneridae</taxon>
        <taxon>Pentapetalae</taxon>
        <taxon>asterids</taxon>
        <taxon>Ericales</taxon>
        <taxon>Ericaceae</taxon>
        <taxon>Ericoideae</taxon>
        <taxon>Rhodoreae</taxon>
        <taxon>Rhododendron</taxon>
    </lineage>
</organism>
<dbReference type="InterPro" id="IPR039313">
    <property type="entry name" value="HIT4"/>
</dbReference>
<evidence type="ECO:0000256" key="1">
    <source>
        <dbReference type="SAM" id="MobiDB-lite"/>
    </source>
</evidence>
<name>A0AAV6IPC2_9ERIC</name>
<sequence>MEEETATTMNNESISKSTDETNDQSSKASGRSKKVKAPKPTELHPDQRNFADLWKQVFPVGTEWEQLTKLYKYKWDFSNLENAFEEGGELYGQKVYLFGCTEPQFLFLKGEGKVICVPAMVAVVSPFPPSDKIGINSVQREVEEILPMKKMKMDWIPYIPLEDRYQA</sequence>
<protein>
    <submittedName>
        <fullName evidence="2">Uncharacterized protein</fullName>
    </submittedName>
</protein>
<dbReference type="Proteomes" id="UP000823749">
    <property type="component" value="Chromosome 10"/>
</dbReference>
<keyword evidence="3" id="KW-1185">Reference proteome</keyword>